<keyword evidence="1" id="KW-0812">Transmembrane</keyword>
<feature type="transmembrane region" description="Helical" evidence="1">
    <location>
        <begin position="107"/>
        <end position="129"/>
    </location>
</feature>
<protein>
    <recommendedName>
        <fullName evidence="2">DUF6533 domain-containing protein</fullName>
    </recommendedName>
</protein>
<keyword evidence="1" id="KW-1133">Transmembrane helix</keyword>
<accession>A0A8H5AZE6</accession>
<dbReference type="Pfam" id="PF20151">
    <property type="entry name" value="DUF6533"/>
    <property type="match status" value="1"/>
</dbReference>
<feature type="transmembrane region" description="Helical" evidence="1">
    <location>
        <begin position="283"/>
        <end position="300"/>
    </location>
</feature>
<gene>
    <name evidence="3" type="ORF">D9611_008657</name>
</gene>
<organism evidence="3 4">
    <name type="scientific">Ephemerocybe angulata</name>
    <dbReference type="NCBI Taxonomy" id="980116"/>
    <lineage>
        <taxon>Eukaryota</taxon>
        <taxon>Fungi</taxon>
        <taxon>Dikarya</taxon>
        <taxon>Basidiomycota</taxon>
        <taxon>Agaricomycotina</taxon>
        <taxon>Agaricomycetes</taxon>
        <taxon>Agaricomycetidae</taxon>
        <taxon>Agaricales</taxon>
        <taxon>Agaricineae</taxon>
        <taxon>Psathyrellaceae</taxon>
        <taxon>Ephemerocybe</taxon>
    </lineage>
</organism>
<feature type="transmembrane region" description="Helical" evidence="1">
    <location>
        <begin position="241"/>
        <end position="263"/>
    </location>
</feature>
<feature type="domain" description="DUF6533" evidence="2">
    <location>
        <begin position="20"/>
        <end position="64"/>
    </location>
</feature>
<reference evidence="3 4" key="1">
    <citation type="journal article" date="2020" name="ISME J.">
        <title>Uncovering the hidden diversity of litter-decomposition mechanisms in mushroom-forming fungi.</title>
        <authorList>
            <person name="Floudas D."/>
            <person name="Bentzer J."/>
            <person name="Ahren D."/>
            <person name="Johansson T."/>
            <person name="Persson P."/>
            <person name="Tunlid A."/>
        </authorList>
    </citation>
    <scope>NUCLEOTIDE SEQUENCE [LARGE SCALE GENOMIC DNA]</scope>
    <source>
        <strain evidence="3 4">CBS 175.51</strain>
    </source>
</reference>
<sequence length="337" mass="38192">MSNPFQIIISAITVSQAQGYSKAAALTFLLCDISYTFSDETKFMWRSRLSLSKILYFIARYFGVVLILIMLTVGEPKEPTAKVSDATQLCFTHTFNLVASWQFCREFIRLMTLLGTQLYLILVDVICIMRLFALYDRDMRVFALMMFTTAVEVGAGYYAVYRVTSFHGAMDPPRSELSDRYGCGFLLSPVTDDMLKIYTVKMSLSAANAVLFLVLSLYKLRSQMRLRQVGNENRSIWKGRFGMSPLVIAFVRDGALGYLQLTVIEAISAALTLYRGGFYFTPLWPWIFVVFSYTGCRLILNIRRAGNEIIQGTEDITVPPLQFAKTEKSEGEVKILT</sequence>
<dbReference type="AlphaFoldDB" id="A0A8H5AZE6"/>
<comment type="caution">
    <text evidence="3">The sequence shown here is derived from an EMBL/GenBank/DDBJ whole genome shotgun (WGS) entry which is preliminary data.</text>
</comment>
<dbReference type="OrthoDB" id="2638860at2759"/>
<dbReference type="EMBL" id="JAACJK010000224">
    <property type="protein sequence ID" value="KAF5313441.1"/>
    <property type="molecule type" value="Genomic_DNA"/>
</dbReference>
<evidence type="ECO:0000256" key="1">
    <source>
        <dbReference type="SAM" id="Phobius"/>
    </source>
</evidence>
<dbReference type="InterPro" id="IPR045340">
    <property type="entry name" value="DUF6533"/>
</dbReference>
<evidence type="ECO:0000259" key="2">
    <source>
        <dbReference type="Pfam" id="PF20151"/>
    </source>
</evidence>
<feature type="transmembrane region" description="Helical" evidence="1">
    <location>
        <begin position="202"/>
        <end position="220"/>
    </location>
</feature>
<keyword evidence="4" id="KW-1185">Reference proteome</keyword>
<feature type="transmembrane region" description="Helical" evidence="1">
    <location>
        <begin position="54"/>
        <end position="73"/>
    </location>
</feature>
<feature type="transmembrane region" description="Helical" evidence="1">
    <location>
        <begin position="141"/>
        <end position="160"/>
    </location>
</feature>
<keyword evidence="1" id="KW-0472">Membrane</keyword>
<evidence type="ECO:0000313" key="3">
    <source>
        <dbReference type="EMBL" id="KAF5313441.1"/>
    </source>
</evidence>
<proteinExistence type="predicted"/>
<name>A0A8H5AZE6_9AGAR</name>
<dbReference type="Proteomes" id="UP000541558">
    <property type="component" value="Unassembled WGS sequence"/>
</dbReference>
<evidence type="ECO:0000313" key="4">
    <source>
        <dbReference type="Proteomes" id="UP000541558"/>
    </source>
</evidence>